<reference evidence="2" key="1">
    <citation type="journal article" date="2019" name="Int. J. Syst. Evol. Microbiol.">
        <title>The Global Catalogue of Microorganisms (GCM) 10K type strain sequencing project: providing services to taxonomists for standard genome sequencing and annotation.</title>
        <authorList>
            <consortium name="The Broad Institute Genomics Platform"/>
            <consortium name="The Broad Institute Genome Sequencing Center for Infectious Disease"/>
            <person name="Wu L."/>
            <person name="Ma J."/>
        </authorList>
    </citation>
    <scope>NUCLEOTIDE SEQUENCE [LARGE SCALE GENOMIC DNA]</scope>
    <source>
        <strain evidence="2">JCM 13581</strain>
    </source>
</reference>
<dbReference type="InterPro" id="IPR036237">
    <property type="entry name" value="Xyl_isomerase-like_sf"/>
</dbReference>
<dbReference type="EMBL" id="BAAAMJ010000007">
    <property type="protein sequence ID" value="GAA1899459.1"/>
    <property type="molecule type" value="Genomic_DNA"/>
</dbReference>
<dbReference type="Gene3D" id="3.20.20.150">
    <property type="entry name" value="Divalent-metal-dependent TIM barrel enzymes"/>
    <property type="match status" value="1"/>
</dbReference>
<dbReference type="RefSeq" id="WP_344258680.1">
    <property type="nucleotide sequence ID" value="NZ_BAAAMJ010000007.1"/>
</dbReference>
<sequence length="261" mass="28271">MTTAVGLYSISVQNFDVPELLEWAHREAIPFVHLRGGPRGYDLARRPVRTLRAWHGRSLDSVPVTGVTADTDLYDLFTPDHAVRTRARADVLRLADAAAELGAGWVRLLARAPIPSTRVSAVGTLAVPEAAVPLLAELHHPHWLTTAAITSLGELLCQTPYLRFLADTAQLAASPPDDGHSEALGWVMARSDVLHLSDNGRGLTDGHLSVAAAAAAQVRAGHRIEVGVEWTGRPRSPSVCLNRYRRSVAWWHAVTGLPIEP</sequence>
<organism evidence="1 2">
    <name type="scientific">Streptomyces sodiiphilus</name>
    <dbReference type="NCBI Taxonomy" id="226217"/>
    <lineage>
        <taxon>Bacteria</taxon>
        <taxon>Bacillati</taxon>
        <taxon>Actinomycetota</taxon>
        <taxon>Actinomycetes</taxon>
        <taxon>Kitasatosporales</taxon>
        <taxon>Streptomycetaceae</taxon>
        <taxon>Streptomyces</taxon>
    </lineage>
</organism>
<accession>A0ABP5A1S0</accession>
<name>A0ABP5A1S0_9ACTN</name>
<keyword evidence="2" id="KW-1185">Reference proteome</keyword>
<evidence type="ECO:0000313" key="1">
    <source>
        <dbReference type="EMBL" id="GAA1899459.1"/>
    </source>
</evidence>
<protein>
    <submittedName>
        <fullName evidence="1">Uncharacterized protein</fullName>
    </submittedName>
</protein>
<gene>
    <name evidence="1" type="ORF">GCM10009716_06600</name>
</gene>
<dbReference type="SUPFAM" id="SSF51658">
    <property type="entry name" value="Xylose isomerase-like"/>
    <property type="match status" value="1"/>
</dbReference>
<evidence type="ECO:0000313" key="2">
    <source>
        <dbReference type="Proteomes" id="UP001501303"/>
    </source>
</evidence>
<proteinExistence type="predicted"/>
<comment type="caution">
    <text evidence="1">The sequence shown here is derived from an EMBL/GenBank/DDBJ whole genome shotgun (WGS) entry which is preliminary data.</text>
</comment>
<dbReference type="Proteomes" id="UP001501303">
    <property type="component" value="Unassembled WGS sequence"/>
</dbReference>